<proteinExistence type="predicted"/>
<accession>X1VMQ7</accession>
<evidence type="ECO:0000313" key="2">
    <source>
        <dbReference type="EMBL" id="GAJ09870.1"/>
    </source>
</evidence>
<dbReference type="AlphaFoldDB" id="X1VMQ7"/>
<dbReference type="PANTHER" id="PTHR38595">
    <property type="entry name" value="CYTOPLASMIC PROTEIN-RELATED"/>
    <property type="match status" value="1"/>
</dbReference>
<sequence length="96" mass="10669">MLNYGIPDVCGATISAISPAEFESQVKQAFLCFEPRISRKQLSVRIVTPLDSAIIRTISFEIDGELWAQPLPDHLFVKTEVDLETGHHKFKGEPSG</sequence>
<evidence type="ECO:0000259" key="1">
    <source>
        <dbReference type="Pfam" id="PF04965"/>
    </source>
</evidence>
<name>X1VMQ7_9ZZZZ</name>
<gene>
    <name evidence="2" type="ORF">S12H4_43690</name>
</gene>
<dbReference type="Pfam" id="PF04965">
    <property type="entry name" value="GPW_gp25"/>
    <property type="match status" value="1"/>
</dbReference>
<protein>
    <recommendedName>
        <fullName evidence="1">IraD/Gp25-like domain-containing protein</fullName>
    </recommendedName>
</protein>
<dbReference type="SUPFAM" id="SSF160719">
    <property type="entry name" value="gpW/gp25-like"/>
    <property type="match status" value="1"/>
</dbReference>
<dbReference type="InterPro" id="IPR053176">
    <property type="entry name" value="T6SS_TssE1-like"/>
</dbReference>
<dbReference type="EMBL" id="BARW01026840">
    <property type="protein sequence ID" value="GAJ09870.1"/>
    <property type="molecule type" value="Genomic_DNA"/>
</dbReference>
<reference evidence="2" key="1">
    <citation type="journal article" date="2014" name="Front. Microbiol.">
        <title>High frequency of phylogenetically diverse reductive dehalogenase-homologous genes in deep subseafloor sedimentary metagenomes.</title>
        <authorList>
            <person name="Kawai M."/>
            <person name="Futagami T."/>
            <person name="Toyoda A."/>
            <person name="Takaki Y."/>
            <person name="Nishi S."/>
            <person name="Hori S."/>
            <person name="Arai W."/>
            <person name="Tsubouchi T."/>
            <person name="Morono Y."/>
            <person name="Uchiyama I."/>
            <person name="Ito T."/>
            <person name="Fujiyama A."/>
            <person name="Inagaki F."/>
            <person name="Takami H."/>
        </authorList>
    </citation>
    <scope>NUCLEOTIDE SEQUENCE</scope>
    <source>
        <strain evidence="2">Expedition CK06-06</strain>
    </source>
</reference>
<dbReference type="PANTHER" id="PTHR38595:SF1">
    <property type="entry name" value="TYPE VI SECRETION SYSTEM COMPONENT TSSE1"/>
    <property type="match status" value="1"/>
</dbReference>
<organism evidence="2">
    <name type="scientific">marine sediment metagenome</name>
    <dbReference type="NCBI Taxonomy" id="412755"/>
    <lineage>
        <taxon>unclassified sequences</taxon>
        <taxon>metagenomes</taxon>
        <taxon>ecological metagenomes</taxon>
    </lineage>
</organism>
<feature type="domain" description="IraD/Gp25-like" evidence="1">
    <location>
        <begin position="2"/>
        <end position="70"/>
    </location>
</feature>
<comment type="caution">
    <text evidence="2">The sequence shown here is derived from an EMBL/GenBank/DDBJ whole genome shotgun (WGS) entry which is preliminary data.</text>
</comment>
<dbReference type="InterPro" id="IPR007048">
    <property type="entry name" value="IraD/Gp25-like"/>
</dbReference>